<dbReference type="GO" id="GO:0035267">
    <property type="term" value="C:NuA4 histone acetyltransferase complex"/>
    <property type="evidence" value="ECO:0007669"/>
    <property type="project" value="InterPro"/>
</dbReference>
<name>A0A3S3NPJ4_9MAGN</name>
<organism evidence="3 4">
    <name type="scientific">Cinnamomum micranthum f. kanehirae</name>
    <dbReference type="NCBI Taxonomy" id="337451"/>
    <lineage>
        <taxon>Eukaryota</taxon>
        <taxon>Viridiplantae</taxon>
        <taxon>Streptophyta</taxon>
        <taxon>Embryophyta</taxon>
        <taxon>Tracheophyta</taxon>
        <taxon>Spermatophyta</taxon>
        <taxon>Magnoliopsida</taxon>
        <taxon>Magnoliidae</taxon>
        <taxon>Laurales</taxon>
        <taxon>Lauraceae</taxon>
        <taxon>Cinnamomum</taxon>
    </lineage>
</organism>
<protein>
    <submittedName>
        <fullName evidence="3">Chromatin modification-related protein EAF1 B-like protein isoform X1</fullName>
    </submittedName>
</protein>
<dbReference type="InterPro" id="IPR009057">
    <property type="entry name" value="Homeodomain-like_sf"/>
</dbReference>
<feature type="region of interest" description="Disordered" evidence="1">
    <location>
        <begin position="60"/>
        <end position="90"/>
    </location>
</feature>
<feature type="domain" description="Myb-like" evidence="2">
    <location>
        <begin position="12"/>
        <end position="64"/>
    </location>
</feature>
<dbReference type="InterPro" id="IPR001005">
    <property type="entry name" value="SANT/Myb"/>
</dbReference>
<accession>A0A3S3NPJ4</accession>
<dbReference type="CDD" id="cd00167">
    <property type="entry name" value="SANT"/>
    <property type="match status" value="1"/>
</dbReference>
<dbReference type="EMBL" id="QPKB01000004">
    <property type="protein sequence ID" value="RWR83970.1"/>
    <property type="molecule type" value="Genomic_DNA"/>
</dbReference>
<dbReference type="SUPFAM" id="SSF46689">
    <property type="entry name" value="Homeodomain-like"/>
    <property type="match status" value="1"/>
</dbReference>
<dbReference type="PANTHER" id="PTHR46774">
    <property type="entry name" value="CHROMATIN MODIFICATION-RELATED PROTEIN EAF1 A-RELATED"/>
    <property type="match status" value="1"/>
</dbReference>
<dbReference type="Gene3D" id="1.10.10.60">
    <property type="entry name" value="Homeodomain-like"/>
    <property type="match status" value="1"/>
</dbReference>
<comment type="caution">
    <text evidence="3">The sequence shown here is derived from an EMBL/GenBank/DDBJ whole genome shotgun (WGS) entry which is preliminary data.</text>
</comment>
<keyword evidence="4" id="KW-1185">Reference proteome</keyword>
<evidence type="ECO:0000259" key="2">
    <source>
        <dbReference type="PROSITE" id="PS50090"/>
    </source>
</evidence>
<dbReference type="PROSITE" id="PS50090">
    <property type="entry name" value="MYB_LIKE"/>
    <property type="match status" value="1"/>
</dbReference>
<reference evidence="3 4" key="1">
    <citation type="journal article" date="2019" name="Nat. Plants">
        <title>Stout camphor tree genome fills gaps in understanding of flowering plant genome evolution.</title>
        <authorList>
            <person name="Chaw S.M."/>
            <person name="Liu Y.C."/>
            <person name="Wu Y.W."/>
            <person name="Wang H.Y."/>
            <person name="Lin C.I."/>
            <person name="Wu C.S."/>
            <person name="Ke H.M."/>
            <person name="Chang L.Y."/>
            <person name="Hsu C.Y."/>
            <person name="Yang H.T."/>
            <person name="Sudianto E."/>
            <person name="Hsu M.H."/>
            <person name="Wu K.P."/>
            <person name="Wang L.N."/>
            <person name="Leebens-Mack J.H."/>
            <person name="Tsai I.J."/>
        </authorList>
    </citation>
    <scope>NUCLEOTIDE SEQUENCE [LARGE SCALE GENOMIC DNA]</scope>
    <source>
        <strain evidence="4">cv. Chaw 1501</strain>
        <tissue evidence="3">Young leaves</tissue>
    </source>
</reference>
<evidence type="ECO:0000256" key="1">
    <source>
        <dbReference type="SAM" id="MobiDB-lite"/>
    </source>
</evidence>
<dbReference type="OrthoDB" id="372624at2759"/>
<dbReference type="InterPro" id="IPR044798">
    <property type="entry name" value="EAF1A/B"/>
</dbReference>
<dbReference type="Proteomes" id="UP000283530">
    <property type="component" value="Unassembled WGS sequence"/>
</dbReference>
<evidence type="ECO:0000313" key="4">
    <source>
        <dbReference type="Proteomes" id="UP000283530"/>
    </source>
</evidence>
<proteinExistence type="predicted"/>
<dbReference type="PANTHER" id="PTHR46774:SF3">
    <property type="entry name" value="CHROMATIN MODIFICATION-RELATED PROTEIN EAF1 A-RELATED"/>
    <property type="match status" value="1"/>
</dbReference>
<dbReference type="AlphaFoldDB" id="A0A3S3NPJ4"/>
<sequence length="181" mass="20382">MGMPAGQSVFGNPWSVYEDQALVVLVHDMGPNWELVSDAINSTLQFKCIFRKPKECKERHKELMDRNDDDEADSAEDSRSPQHYPSTLPGIPKACARQLLQRLHGPMEEDTLKGHFKKIIRLGQLLHSCRSQATSQRLSIGMTPKNLRLPNHGETLLSVHGSPLGVYREDNMEAIHESKEG</sequence>
<evidence type="ECO:0000313" key="3">
    <source>
        <dbReference type="EMBL" id="RWR83970.1"/>
    </source>
</evidence>
<dbReference type="STRING" id="337451.A0A3S3NPJ4"/>
<dbReference type="Pfam" id="PF13921">
    <property type="entry name" value="Myb_DNA-bind_6"/>
    <property type="match status" value="1"/>
</dbReference>
<gene>
    <name evidence="3" type="ORF">CKAN_01275200</name>
</gene>
<dbReference type="SMART" id="SM00717">
    <property type="entry name" value="SANT"/>
    <property type="match status" value="1"/>
</dbReference>